<dbReference type="PANTHER" id="PTHR43547">
    <property type="entry name" value="TWO-COMPONENT HISTIDINE KINASE"/>
    <property type="match status" value="1"/>
</dbReference>
<comment type="catalytic activity">
    <reaction evidence="1">
        <text>ATP + protein L-histidine = ADP + protein N-phospho-L-histidine.</text>
        <dbReference type="EC" id="2.7.13.3"/>
    </reaction>
</comment>
<dbReference type="InterPro" id="IPR004358">
    <property type="entry name" value="Sig_transdc_His_kin-like_C"/>
</dbReference>
<dbReference type="CDD" id="cd17569">
    <property type="entry name" value="REC_HupR-like"/>
    <property type="match status" value="1"/>
</dbReference>
<gene>
    <name evidence="8" type="ORF">COB67_10995</name>
</gene>
<dbReference type="EC" id="2.7.13.3" evidence="2"/>
<dbReference type="InterPro" id="IPR011006">
    <property type="entry name" value="CheY-like_superfamily"/>
</dbReference>
<dbReference type="InterPro" id="IPR003594">
    <property type="entry name" value="HATPase_dom"/>
</dbReference>
<dbReference type="Gene3D" id="3.40.50.2300">
    <property type="match status" value="1"/>
</dbReference>
<feature type="coiled-coil region" evidence="5">
    <location>
        <begin position="144"/>
        <end position="193"/>
    </location>
</feature>
<dbReference type="InterPro" id="IPR036097">
    <property type="entry name" value="HisK_dim/P_sf"/>
</dbReference>
<evidence type="ECO:0000313" key="9">
    <source>
        <dbReference type="Proteomes" id="UP000218113"/>
    </source>
</evidence>
<dbReference type="Gene3D" id="3.30.565.10">
    <property type="entry name" value="Histidine kinase-like ATPase, C-terminal domain"/>
    <property type="match status" value="1"/>
</dbReference>
<dbReference type="Pfam" id="PF02518">
    <property type="entry name" value="HATPase_c"/>
    <property type="match status" value="1"/>
</dbReference>
<dbReference type="PANTHER" id="PTHR43547:SF2">
    <property type="entry name" value="HYBRID SIGNAL TRANSDUCTION HISTIDINE KINASE C"/>
    <property type="match status" value="1"/>
</dbReference>
<evidence type="ECO:0000259" key="6">
    <source>
        <dbReference type="PROSITE" id="PS50109"/>
    </source>
</evidence>
<evidence type="ECO:0000259" key="7">
    <source>
        <dbReference type="PROSITE" id="PS50110"/>
    </source>
</evidence>
<keyword evidence="5" id="KW-0175">Coiled coil</keyword>
<reference evidence="9" key="1">
    <citation type="submission" date="2017-08" db="EMBL/GenBank/DDBJ databases">
        <title>A dynamic microbial community with high functional redundancy inhabits the cold, oxic subseafloor aquifer.</title>
        <authorList>
            <person name="Tully B.J."/>
            <person name="Wheat C.G."/>
            <person name="Glazer B.T."/>
            <person name="Huber J.A."/>
        </authorList>
    </citation>
    <scope>NUCLEOTIDE SEQUENCE [LARGE SCALE GENOMIC DNA]</scope>
</reference>
<evidence type="ECO:0000256" key="3">
    <source>
        <dbReference type="ARBA" id="ARBA00022553"/>
    </source>
</evidence>
<feature type="domain" description="Response regulatory" evidence="7">
    <location>
        <begin position="24"/>
        <end position="142"/>
    </location>
</feature>
<dbReference type="AlphaFoldDB" id="A0A2A4SWP6"/>
<evidence type="ECO:0000256" key="4">
    <source>
        <dbReference type="PROSITE-ProRule" id="PRU00169"/>
    </source>
</evidence>
<dbReference type="GO" id="GO:0000155">
    <property type="term" value="F:phosphorelay sensor kinase activity"/>
    <property type="evidence" value="ECO:0007669"/>
    <property type="project" value="InterPro"/>
</dbReference>
<dbReference type="InterPro" id="IPR005467">
    <property type="entry name" value="His_kinase_dom"/>
</dbReference>
<evidence type="ECO:0000256" key="5">
    <source>
        <dbReference type="SAM" id="Coils"/>
    </source>
</evidence>
<feature type="domain" description="Histidine kinase" evidence="6">
    <location>
        <begin position="196"/>
        <end position="416"/>
    </location>
</feature>
<dbReference type="SUPFAM" id="SSF55874">
    <property type="entry name" value="ATPase domain of HSP90 chaperone/DNA topoisomerase II/histidine kinase"/>
    <property type="match status" value="1"/>
</dbReference>
<comment type="caution">
    <text evidence="8">The sequence shown here is derived from an EMBL/GenBank/DDBJ whole genome shotgun (WGS) entry which is preliminary data.</text>
</comment>
<dbReference type="SMART" id="SM00448">
    <property type="entry name" value="REC"/>
    <property type="match status" value="1"/>
</dbReference>
<evidence type="ECO:0000313" key="8">
    <source>
        <dbReference type="EMBL" id="PCI25187.1"/>
    </source>
</evidence>
<name>A0A2A4SWP6_9DELT</name>
<organism evidence="8 9">
    <name type="scientific">SAR324 cluster bacterium</name>
    <dbReference type="NCBI Taxonomy" id="2024889"/>
    <lineage>
        <taxon>Bacteria</taxon>
        <taxon>Deltaproteobacteria</taxon>
        <taxon>SAR324 cluster</taxon>
    </lineage>
</organism>
<dbReference type="InterPro" id="IPR001789">
    <property type="entry name" value="Sig_transdc_resp-reg_receiver"/>
</dbReference>
<dbReference type="Proteomes" id="UP000218113">
    <property type="component" value="Unassembled WGS sequence"/>
</dbReference>
<dbReference type="PRINTS" id="PR00344">
    <property type="entry name" value="BCTRLSENSOR"/>
</dbReference>
<keyword evidence="3 4" id="KW-0597">Phosphoprotein</keyword>
<feature type="modified residue" description="4-aspartylphosphate" evidence="4">
    <location>
        <position position="76"/>
    </location>
</feature>
<dbReference type="SUPFAM" id="SSF52172">
    <property type="entry name" value="CheY-like"/>
    <property type="match status" value="1"/>
</dbReference>
<accession>A0A2A4SWP6</accession>
<dbReference type="PROSITE" id="PS50109">
    <property type="entry name" value="HIS_KIN"/>
    <property type="match status" value="1"/>
</dbReference>
<dbReference type="SUPFAM" id="SSF47384">
    <property type="entry name" value="Homodimeric domain of signal transducing histidine kinase"/>
    <property type="match status" value="1"/>
</dbReference>
<proteinExistence type="predicted"/>
<dbReference type="PROSITE" id="PS50110">
    <property type="entry name" value="RESPONSE_REGULATORY"/>
    <property type="match status" value="1"/>
</dbReference>
<protein>
    <recommendedName>
        <fullName evidence="2">histidine kinase</fullName>
        <ecNumber evidence="2">2.7.13.3</ecNumber>
    </recommendedName>
</protein>
<dbReference type="InterPro" id="IPR036890">
    <property type="entry name" value="HATPase_C_sf"/>
</dbReference>
<sequence length="420" mass="48381">MAIFSKEKLRKIKAKLNRVEKKHCILIVDDEEANLRVLSELLAPEYNILLAKDGREALDLVVRESMPERIHVILSDQRMPHMSGTDFLEQTIPLIPRTKRIILTGFIDINVIIASINQAQIYKFLLKPFDPQQMLLTVKRAVEAYELEEQNIELTQKLQDLNSKLEEKVQLRTQELEQKNRLIEKQRNESRELLHILCHDLANPIGSVFGFVKLLRKRPAKLVNYINIMERGLQNALDLIEIVRKLRSLEDRKQNLEINSFQLLLLIEEAASLLQHRFTQKAIKLEINIDPELEVLVEKTSFINSIINNLFTNAIKFSKPNSEIKVRIDSHNSLILLIIRDFGIGMSPHTLDALFDLEKSYSRLGTDGETGTGFGIPLVKKFIEFYGGRIEIFSQEESTPTFKQGTEIRLYLIPGPLQEG</sequence>
<dbReference type="Pfam" id="PF00072">
    <property type="entry name" value="Response_reg"/>
    <property type="match status" value="1"/>
</dbReference>
<evidence type="ECO:0000256" key="2">
    <source>
        <dbReference type="ARBA" id="ARBA00012438"/>
    </source>
</evidence>
<dbReference type="SMART" id="SM00387">
    <property type="entry name" value="HATPase_c"/>
    <property type="match status" value="1"/>
</dbReference>
<evidence type="ECO:0000256" key="1">
    <source>
        <dbReference type="ARBA" id="ARBA00000085"/>
    </source>
</evidence>
<dbReference type="Gene3D" id="1.10.287.130">
    <property type="match status" value="1"/>
</dbReference>
<dbReference type="EMBL" id="NVSR01000116">
    <property type="protein sequence ID" value="PCI25187.1"/>
    <property type="molecule type" value="Genomic_DNA"/>
</dbReference>